<name>A0A512JJD3_9HYPH</name>
<evidence type="ECO:0000256" key="1">
    <source>
        <dbReference type="SAM" id="Phobius"/>
    </source>
</evidence>
<keyword evidence="1" id="KW-0472">Membrane</keyword>
<evidence type="ECO:0000313" key="3">
    <source>
        <dbReference type="Proteomes" id="UP000321750"/>
    </source>
</evidence>
<dbReference type="OrthoDB" id="8456152at2"/>
<dbReference type="EMBL" id="BJZV01000008">
    <property type="protein sequence ID" value="GEP10033.1"/>
    <property type="molecule type" value="Genomic_DNA"/>
</dbReference>
<keyword evidence="1" id="KW-0812">Transmembrane</keyword>
<dbReference type="AlphaFoldDB" id="A0A512JJD3"/>
<protein>
    <submittedName>
        <fullName evidence="2">Uncharacterized protein</fullName>
    </submittedName>
</protein>
<feature type="transmembrane region" description="Helical" evidence="1">
    <location>
        <begin position="16"/>
        <end position="36"/>
    </location>
</feature>
<accession>A0A512JJD3</accession>
<reference evidence="2 3" key="1">
    <citation type="submission" date="2019-07" db="EMBL/GenBank/DDBJ databases">
        <title>Whole genome shotgun sequence of Methylobacterium gnaphalii NBRC 107716.</title>
        <authorList>
            <person name="Hosoyama A."/>
            <person name="Uohara A."/>
            <person name="Ohji S."/>
            <person name="Ichikawa N."/>
        </authorList>
    </citation>
    <scope>NUCLEOTIDE SEQUENCE [LARGE SCALE GENOMIC DNA]</scope>
    <source>
        <strain evidence="2 3">NBRC 107716</strain>
    </source>
</reference>
<sequence length="96" mass="9826">MASDALPEPTSSHRDGPIALAIAAIVFATVAIGALVQGAPREPALATVVFPDSDPTCAEWSDGCRACMRTPDGSVCSTPGIACTAGQQECLRRKTP</sequence>
<gene>
    <name evidence="2" type="ORF">MGN01_18780</name>
</gene>
<organism evidence="2 3">
    <name type="scientific">Methylobacterium gnaphalii</name>
    <dbReference type="NCBI Taxonomy" id="1010610"/>
    <lineage>
        <taxon>Bacteria</taxon>
        <taxon>Pseudomonadati</taxon>
        <taxon>Pseudomonadota</taxon>
        <taxon>Alphaproteobacteria</taxon>
        <taxon>Hyphomicrobiales</taxon>
        <taxon>Methylobacteriaceae</taxon>
        <taxon>Methylobacterium</taxon>
    </lineage>
</organism>
<dbReference type="Proteomes" id="UP000321750">
    <property type="component" value="Unassembled WGS sequence"/>
</dbReference>
<comment type="caution">
    <text evidence="2">The sequence shown here is derived from an EMBL/GenBank/DDBJ whole genome shotgun (WGS) entry which is preliminary data.</text>
</comment>
<dbReference type="RefSeq" id="WP_147046322.1">
    <property type="nucleotide sequence ID" value="NZ_BJZV01000008.1"/>
</dbReference>
<proteinExistence type="predicted"/>
<keyword evidence="3" id="KW-1185">Reference proteome</keyword>
<evidence type="ECO:0000313" key="2">
    <source>
        <dbReference type="EMBL" id="GEP10033.1"/>
    </source>
</evidence>
<keyword evidence="1" id="KW-1133">Transmembrane helix</keyword>